<dbReference type="EMBL" id="JAGGKP010000003">
    <property type="protein sequence ID" value="MBP1936894.1"/>
    <property type="molecule type" value="Genomic_DNA"/>
</dbReference>
<accession>A0ABS4H2Y3</accession>
<comment type="caution">
    <text evidence="2">The sequence shown here is derived from an EMBL/GenBank/DDBJ whole genome shotgun (WGS) entry which is preliminary data.</text>
</comment>
<keyword evidence="3" id="KW-1185">Reference proteome</keyword>
<keyword evidence="1" id="KW-1133">Transmembrane helix</keyword>
<feature type="transmembrane region" description="Helical" evidence="1">
    <location>
        <begin position="69"/>
        <end position="94"/>
    </location>
</feature>
<sequence>MSSLSRGLKWLTFAFEAMLAIPVLGGSIVLAFGWAPLVIAFFLHIAAIISLSKDRASAAGNYVGVITSLIAWIPFVGWIMHCVTAVILFIEAISGGRSSTRTYR</sequence>
<name>A0ABS4H2Y3_9BACL</name>
<reference evidence="2 3" key="1">
    <citation type="submission" date="2021-03" db="EMBL/GenBank/DDBJ databases">
        <title>Genomic Encyclopedia of Type Strains, Phase IV (KMG-IV): sequencing the most valuable type-strain genomes for metagenomic binning, comparative biology and taxonomic classification.</title>
        <authorList>
            <person name="Goeker M."/>
        </authorList>
    </citation>
    <scope>NUCLEOTIDE SEQUENCE [LARGE SCALE GENOMIC DNA]</scope>
    <source>
        <strain evidence="2 3">DSM 23491</strain>
    </source>
</reference>
<keyword evidence="1" id="KW-0812">Transmembrane</keyword>
<keyword evidence="1" id="KW-0472">Membrane</keyword>
<gene>
    <name evidence="2" type="ORF">J2Z20_001776</name>
</gene>
<feature type="transmembrane region" description="Helical" evidence="1">
    <location>
        <begin position="21"/>
        <end position="49"/>
    </location>
</feature>
<organism evidence="2 3">
    <name type="scientific">Paenibacillus sediminis</name>
    <dbReference type="NCBI Taxonomy" id="664909"/>
    <lineage>
        <taxon>Bacteria</taxon>
        <taxon>Bacillati</taxon>
        <taxon>Bacillota</taxon>
        <taxon>Bacilli</taxon>
        <taxon>Bacillales</taxon>
        <taxon>Paenibacillaceae</taxon>
        <taxon>Paenibacillus</taxon>
    </lineage>
</organism>
<evidence type="ECO:0000313" key="2">
    <source>
        <dbReference type="EMBL" id="MBP1936894.1"/>
    </source>
</evidence>
<protein>
    <submittedName>
        <fullName evidence="2">Uncharacterized protein</fullName>
    </submittedName>
</protein>
<evidence type="ECO:0000313" key="3">
    <source>
        <dbReference type="Proteomes" id="UP001519273"/>
    </source>
</evidence>
<proteinExistence type="predicted"/>
<dbReference type="Proteomes" id="UP001519273">
    <property type="component" value="Unassembled WGS sequence"/>
</dbReference>
<evidence type="ECO:0000256" key="1">
    <source>
        <dbReference type="SAM" id="Phobius"/>
    </source>
</evidence>
<dbReference type="RefSeq" id="WP_209848308.1">
    <property type="nucleotide sequence ID" value="NZ_CBCRVE010000017.1"/>
</dbReference>